<dbReference type="GO" id="GO:0016491">
    <property type="term" value="F:oxidoreductase activity"/>
    <property type="evidence" value="ECO:0007669"/>
    <property type="project" value="UniProtKB-KW"/>
</dbReference>
<dbReference type="SUPFAM" id="SSF51735">
    <property type="entry name" value="NAD(P)-binding Rossmann-fold domains"/>
    <property type="match status" value="1"/>
</dbReference>
<organism evidence="5 6">
    <name type="scientific">Plectosphaerella plurivora</name>
    <dbReference type="NCBI Taxonomy" id="936078"/>
    <lineage>
        <taxon>Eukaryota</taxon>
        <taxon>Fungi</taxon>
        <taxon>Dikarya</taxon>
        <taxon>Ascomycota</taxon>
        <taxon>Pezizomycotina</taxon>
        <taxon>Sordariomycetes</taxon>
        <taxon>Hypocreomycetidae</taxon>
        <taxon>Glomerellales</taxon>
        <taxon>Plectosphaerellaceae</taxon>
        <taxon>Plectosphaerella</taxon>
    </lineage>
</organism>
<evidence type="ECO:0000259" key="4">
    <source>
        <dbReference type="Pfam" id="PF13460"/>
    </source>
</evidence>
<name>A0A9P9A7P9_9PEZI</name>
<comment type="similarity">
    <text evidence="1">Belongs to the NmrA-type oxidoreductase family. Isoflavone reductase subfamily.</text>
</comment>
<dbReference type="OrthoDB" id="419598at2759"/>
<keyword evidence="3" id="KW-0560">Oxidoreductase</keyword>
<dbReference type="EMBL" id="JAGSXJ010000032">
    <property type="protein sequence ID" value="KAH6669188.1"/>
    <property type="molecule type" value="Genomic_DNA"/>
</dbReference>
<dbReference type="InterPro" id="IPR016040">
    <property type="entry name" value="NAD(P)-bd_dom"/>
</dbReference>
<comment type="caution">
    <text evidence="5">The sequence shown here is derived from an EMBL/GenBank/DDBJ whole genome shotgun (WGS) entry which is preliminary data.</text>
</comment>
<evidence type="ECO:0000256" key="3">
    <source>
        <dbReference type="ARBA" id="ARBA00023002"/>
    </source>
</evidence>
<evidence type="ECO:0000256" key="1">
    <source>
        <dbReference type="ARBA" id="ARBA00005725"/>
    </source>
</evidence>
<dbReference type="PANTHER" id="PTHR47706:SF7">
    <property type="entry name" value="CIPA-LIKE, PUTATIVE (AFU_ORTHOLOGUE AFUA_1G01630)-RELATED"/>
    <property type="match status" value="1"/>
</dbReference>
<dbReference type="PANTHER" id="PTHR47706">
    <property type="entry name" value="NMRA-LIKE FAMILY PROTEIN"/>
    <property type="match status" value="1"/>
</dbReference>
<dbReference type="InterPro" id="IPR036291">
    <property type="entry name" value="NAD(P)-bd_dom_sf"/>
</dbReference>
<protein>
    <submittedName>
        <fullName evidence="5">CipA protein</fullName>
    </submittedName>
</protein>
<feature type="domain" description="NAD(P)-binding" evidence="4">
    <location>
        <begin position="24"/>
        <end position="110"/>
    </location>
</feature>
<gene>
    <name evidence="5" type="ORF">F5X68DRAFT_194807</name>
</gene>
<reference evidence="5" key="1">
    <citation type="journal article" date="2021" name="Nat. Commun.">
        <title>Genetic determinants of endophytism in the Arabidopsis root mycobiome.</title>
        <authorList>
            <person name="Mesny F."/>
            <person name="Miyauchi S."/>
            <person name="Thiergart T."/>
            <person name="Pickel B."/>
            <person name="Atanasova L."/>
            <person name="Karlsson M."/>
            <person name="Huettel B."/>
            <person name="Barry K.W."/>
            <person name="Haridas S."/>
            <person name="Chen C."/>
            <person name="Bauer D."/>
            <person name="Andreopoulos W."/>
            <person name="Pangilinan J."/>
            <person name="LaButti K."/>
            <person name="Riley R."/>
            <person name="Lipzen A."/>
            <person name="Clum A."/>
            <person name="Drula E."/>
            <person name="Henrissat B."/>
            <person name="Kohler A."/>
            <person name="Grigoriev I.V."/>
            <person name="Martin F.M."/>
            <person name="Hacquard S."/>
        </authorList>
    </citation>
    <scope>NUCLEOTIDE SEQUENCE</scope>
    <source>
        <strain evidence="5">MPI-SDFR-AT-0117</strain>
    </source>
</reference>
<dbReference type="InterPro" id="IPR051609">
    <property type="entry name" value="NmrA/Isoflavone_reductase-like"/>
</dbReference>
<dbReference type="Gene3D" id="3.40.50.720">
    <property type="entry name" value="NAD(P)-binding Rossmann-like Domain"/>
    <property type="match status" value="1"/>
</dbReference>
<dbReference type="Pfam" id="PF13460">
    <property type="entry name" value="NAD_binding_10"/>
    <property type="match status" value="1"/>
</dbReference>
<dbReference type="AlphaFoldDB" id="A0A9P9A7P9"/>
<accession>A0A9P9A7P9</accession>
<sequence length="331" mass="36165">MSGQYANKQPEGFVNKIRTVAVVGASGNTGKFFAEHLLKTGQHIVTAISRVGSKAKCPEGARAVNVDYDDEESLLSALTGQDFLIITLAITAPEEINSKLVNAAVKAGVPYVMPNTHSINFWNSESLRNDIAVGNLIMARIKQVKDAGLTCISLFIGFWYEHSIAMGDGGFGIDVKMRTAVFFDDGNKAVNTSTWDQCGRGLAALASLKRLPENEDDKSVTLVNFHDRPAFVSSFNINQKDMLKSVQRVTGTSDDDWSVSHRPSLDRYTEGGKDLEQGNMAGFYKQMYARVFYPIGDADYETDNALLGLSDEDLDEATRAGIELAEAGYSY</sequence>
<evidence type="ECO:0000313" key="6">
    <source>
        <dbReference type="Proteomes" id="UP000770015"/>
    </source>
</evidence>
<evidence type="ECO:0000256" key="2">
    <source>
        <dbReference type="ARBA" id="ARBA00022857"/>
    </source>
</evidence>
<proteinExistence type="inferred from homology"/>
<dbReference type="Proteomes" id="UP000770015">
    <property type="component" value="Unassembled WGS sequence"/>
</dbReference>
<keyword evidence="6" id="KW-1185">Reference proteome</keyword>
<keyword evidence="2" id="KW-0521">NADP</keyword>
<evidence type="ECO:0000313" key="5">
    <source>
        <dbReference type="EMBL" id="KAH6669188.1"/>
    </source>
</evidence>